<evidence type="ECO:0000256" key="1">
    <source>
        <dbReference type="RuleBase" id="RU000411"/>
    </source>
</evidence>
<reference evidence="2 3" key="1">
    <citation type="submission" date="2019-09" db="EMBL/GenBank/DDBJ databases">
        <title>Genome sequence of Hymenobacter sp. M3.</title>
        <authorList>
            <person name="Srinivasan S."/>
        </authorList>
    </citation>
    <scope>NUCLEOTIDE SEQUENCE [LARGE SCALE GENOMIC DNA]</scope>
    <source>
        <strain evidence="2 3">M3</strain>
    </source>
</reference>
<protein>
    <submittedName>
        <fullName evidence="2">Serpin family protein</fullName>
    </submittedName>
</protein>
<dbReference type="InterPro" id="IPR023795">
    <property type="entry name" value="Serpin_CS"/>
</dbReference>
<dbReference type="EMBL" id="VTWU01000001">
    <property type="protein sequence ID" value="KAA9339133.1"/>
    <property type="molecule type" value="Genomic_DNA"/>
</dbReference>
<dbReference type="PROSITE" id="PS51257">
    <property type="entry name" value="PROKAR_LIPOPROTEIN"/>
    <property type="match status" value="1"/>
</dbReference>
<dbReference type="Proteomes" id="UP000326380">
    <property type="component" value="Unassembled WGS sequence"/>
</dbReference>
<dbReference type="InterPro" id="IPR042185">
    <property type="entry name" value="Serpin_sf_2"/>
</dbReference>
<gene>
    <name evidence="2" type="ORF">F0P96_00425</name>
</gene>
<dbReference type="PROSITE" id="PS00284">
    <property type="entry name" value="SERPIN"/>
    <property type="match status" value="1"/>
</dbReference>
<dbReference type="SMART" id="SM00093">
    <property type="entry name" value="SERPIN"/>
    <property type="match status" value="1"/>
</dbReference>
<dbReference type="InterPro" id="IPR000215">
    <property type="entry name" value="Serpin_fam"/>
</dbReference>
<dbReference type="GO" id="GO:0004867">
    <property type="term" value="F:serine-type endopeptidase inhibitor activity"/>
    <property type="evidence" value="ECO:0007669"/>
    <property type="project" value="InterPro"/>
</dbReference>
<dbReference type="InterPro" id="IPR042178">
    <property type="entry name" value="Serpin_sf_1"/>
</dbReference>
<dbReference type="RefSeq" id="WP_151076781.1">
    <property type="nucleotide sequence ID" value="NZ_CP047647.1"/>
</dbReference>
<comment type="similarity">
    <text evidence="1">Belongs to the serpin family.</text>
</comment>
<dbReference type="GO" id="GO:0005615">
    <property type="term" value="C:extracellular space"/>
    <property type="evidence" value="ECO:0007669"/>
    <property type="project" value="InterPro"/>
</dbReference>
<dbReference type="Pfam" id="PF00079">
    <property type="entry name" value="Serpin"/>
    <property type="match status" value="1"/>
</dbReference>
<organism evidence="2 3">
    <name type="scientific">Hymenobacter busanensis</name>
    <dbReference type="NCBI Taxonomy" id="2607656"/>
    <lineage>
        <taxon>Bacteria</taxon>
        <taxon>Pseudomonadati</taxon>
        <taxon>Bacteroidota</taxon>
        <taxon>Cytophagia</taxon>
        <taxon>Cytophagales</taxon>
        <taxon>Hymenobacteraceae</taxon>
        <taxon>Hymenobacter</taxon>
    </lineage>
</organism>
<dbReference type="Gene3D" id="2.10.310.10">
    <property type="entry name" value="Serpins superfamily"/>
    <property type="match status" value="1"/>
</dbReference>
<dbReference type="PANTHER" id="PTHR11461:SF211">
    <property type="entry name" value="GH10112P-RELATED"/>
    <property type="match status" value="1"/>
</dbReference>
<accession>A0A7L4ZW83</accession>
<dbReference type="SUPFAM" id="SSF56574">
    <property type="entry name" value="Serpins"/>
    <property type="match status" value="1"/>
</dbReference>
<dbReference type="PANTHER" id="PTHR11461">
    <property type="entry name" value="SERINE PROTEASE INHIBITOR, SERPIN"/>
    <property type="match status" value="1"/>
</dbReference>
<dbReference type="InterPro" id="IPR036186">
    <property type="entry name" value="Serpin_sf"/>
</dbReference>
<dbReference type="CDD" id="cd19588">
    <property type="entry name" value="serpin_miropin-like"/>
    <property type="match status" value="1"/>
</dbReference>
<proteinExistence type="inferred from homology"/>
<dbReference type="Gene3D" id="3.30.497.10">
    <property type="entry name" value="Antithrombin, subunit I, domain 2"/>
    <property type="match status" value="1"/>
</dbReference>
<name>A0A7L4ZW83_9BACT</name>
<comment type="caution">
    <text evidence="2">The sequence shown here is derived from an EMBL/GenBank/DDBJ whole genome shotgun (WGS) entry which is preliminary data.</text>
</comment>
<sequence>MNLTLLRTATVAVASAALLTACHKETAAPAEADNAPNLRPLTTQETKTVGSANDFAFRSFGRIQAAAPADNVFISPLSISAALTMTYNGADGSTKTAIRETLGFAPLTDDEINESYQSLVRLLSGIDRTVTFTSANSLWHSQRYQLQAPFIQKNTTYFDAKVQGLNFSDAAGSLSAINGWVEQKTNGKIKDLVKEVTPSHVLFLINAIYFKGSWTTGFDKQLTRTANFTLPSGSFKPVDMMLLRNGQYAYYQDATKQVVDLPYGNRQYSMTLVLPKGTATVQDIARDLSSQNLSAWLGAASTSSLDLYLPKFRMEYEIKLNETLKQLGMGVAFTGQANFSRMLVGQDNLAISEVMHKSFVDVDESGTEAAAATSVGIVTTSVPPSVRFDRPFVFLIREKSSNAILFIGQLTNP</sequence>
<dbReference type="AlphaFoldDB" id="A0A7L4ZW83"/>
<evidence type="ECO:0000313" key="3">
    <source>
        <dbReference type="Proteomes" id="UP000326380"/>
    </source>
</evidence>
<evidence type="ECO:0000313" key="2">
    <source>
        <dbReference type="EMBL" id="KAA9339133.1"/>
    </source>
</evidence>
<dbReference type="InterPro" id="IPR023796">
    <property type="entry name" value="Serpin_dom"/>
</dbReference>
<dbReference type="FunFam" id="2.10.310.10:FF:000001">
    <property type="entry name" value="Serpin family A member 1"/>
    <property type="match status" value="1"/>
</dbReference>
<keyword evidence="3" id="KW-1185">Reference proteome</keyword>
<dbReference type="Gene3D" id="2.30.39.10">
    <property type="entry name" value="Alpha-1-antitrypsin, domain 1"/>
    <property type="match status" value="1"/>
</dbReference>